<accession>A0ABW0Z4K8</accession>
<sequence>MTAPRLRPVVTVPHSFGPSAIVPGDTGCAERIRLTHARYTDAARGDWTAEARHREQMHAHWTAAHGRWRT</sequence>
<protein>
    <submittedName>
        <fullName evidence="1">Uncharacterized protein</fullName>
    </submittedName>
</protein>
<evidence type="ECO:0000313" key="2">
    <source>
        <dbReference type="Proteomes" id="UP001596083"/>
    </source>
</evidence>
<dbReference type="RefSeq" id="WP_390317594.1">
    <property type="nucleotide sequence ID" value="NZ_JBHSPB010000010.1"/>
</dbReference>
<comment type="caution">
    <text evidence="1">The sequence shown here is derived from an EMBL/GenBank/DDBJ whole genome shotgun (WGS) entry which is preliminary data.</text>
</comment>
<gene>
    <name evidence="1" type="ORF">ACFP1Z_17745</name>
</gene>
<name>A0ABW0Z4K8_9ACTN</name>
<reference evidence="2" key="1">
    <citation type="journal article" date="2019" name="Int. J. Syst. Evol. Microbiol.">
        <title>The Global Catalogue of Microorganisms (GCM) 10K type strain sequencing project: providing services to taxonomists for standard genome sequencing and annotation.</title>
        <authorList>
            <consortium name="The Broad Institute Genomics Platform"/>
            <consortium name="The Broad Institute Genome Sequencing Center for Infectious Disease"/>
            <person name="Wu L."/>
            <person name="Ma J."/>
        </authorList>
    </citation>
    <scope>NUCLEOTIDE SEQUENCE [LARGE SCALE GENOMIC DNA]</scope>
    <source>
        <strain evidence="2">CGMCC 4.7304</strain>
    </source>
</reference>
<dbReference type="EMBL" id="JBHSPB010000010">
    <property type="protein sequence ID" value="MFC5722013.1"/>
    <property type="molecule type" value="Genomic_DNA"/>
</dbReference>
<organism evidence="1 2">
    <name type="scientific">Streptomyces gamaensis</name>
    <dbReference type="NCBI Taxonomy" id="1763542"/>
    <lineage>
        <taxon>Bacteria</taxon>
        <taxon>Bacillati</taxon>
        <taxon>Actinomycetota</taxon>
        <taxon>Actinomycetes</taxon>
        <taxon>Kitasatosporales</taxon>
        <taxon>Streptomycetaceae</taxon>
        <taxon>Streptomyces</taxon>
    </lineage>
</organism>
<evidence type="ECO:0000313" key="1">
    <source>
        <dbReference type="EMBL" id="MFC5722013.1"/>
    </source>
</evidence>
<keyword evidence="2" id="KW-1185">Reference proteome</keyword>
<dbReference type="Proteomes" id="UP001596083">
    <property type="component" value="Unassembled WGS sequence"/>
</dbReference>
<proteinExistence type="predicted"/>